<name>A0ABT9WE56_9BACL</name>
<dbReference type="Proteomes" id="UP001233836">
    <property type="component" value="Unassembled WGS sequence"/>
</dbReference>
<gene>
    <name evidence="1" type="ORF">J2T19_002984</name>
</gene>
<organism evidence="1 2">
    <name type="scientific">Paenibacillus tundrae</name>
    <dbReference type="NCBI Taxonomy" id="528187"/>
    <lineage>
        <taxon>Bacteria</taxon>
        <taxon>Bacillati</taxon>
        <taxon>Bacillota</taxon>
        <taxon>Bacilli</taxon>
        <taxon>Bacillales</taxon>
        <taxon>Paenibacillaceae</taxon>
        <taxon>Paenibacillus</taxon>
    </lineage>
</organism>
<reference evidence="1 2" key="1">
    <citation type="submission" date="2023-07" db="EMBL/GenBank/DDBJ databases">
        <title>Sorghum-associated microbial communities from plants grown in Nebraska, USA.</title>
        <authorList>
            <person name="Schachtman D."/>
        </authorList>
    </citation>
    <scope>NUCLEOTIDE SEQUENCE [LARGE SCALE GENOMIC DNA]</scope>
    <source>
        <strain evidence="1 2">DS1314</strain>
    </source>
</reference>
<keyword evidence="2" id="KW-1185">Reference proteome</keyword>
<protein>
    <submittedName>
        <fullName evidence="1">Uncharacterized protein</fullName>
    </submittedName>
</protein>
<comment type="caution">
    <text evidence="1">The sequence shown here is derived from an EMBL/GenBank/DDBJ whole genome shotgun (WGS) entry which is preliminary data.</text>
</comment>
<dbReference type="EMBL" id="JAUSTI010000007">
    <property type="protein sequence ID" value="MDQ0171522.1"/>
    <property type="molecule type" value="Genomic_DNA"/>
</dbReference>
<proteinExistence type="predicted"/>
<accession>A0ABT9WE56</accession>
<evidence type="ECO:0000313" key="1">
    <source>
        <dbReference type="EMBL" id="MDQ0171522.1"/>
    </source>
</evidence>
<evidence type="ECO:0000313" key="2">
    <source>
        <dbReference type="Proteomes" id="UP001233836"/>
    </source>
</evidence>
<sequence length="57" mass="6708">MLDLFLGRRLDALRTYADQHPEFLNLNPKAVVMDLAQAYHTWISFPLRKEKSMDSWG</sequence>